<reference evidence="1 2" key="1">
    <citation type="submission" date="2019-08" db="EMBL/GenBank/DDBJ databases">
        <title>Draft genome sequences of two oriental melons (Cucumis melo L. var makuwa).</title>
        <authorList>
            <person name="Kwon S.-Y."/>
        </authorList>
    </citation>
    <scope>NUCLEOTIDE SEQUENCE [LARGE SCALE GENOMIC DNA]</scope>
    <source>
        <strain evidence="2">cv. Chang Bougi</strain>
        <tissue evidence="1">Leaf</tissue>
    </source>
</reference>
<evidence type="ECO:0000313" key="1">
    <source>
        <dbReference type="EMBL" id="TYK11186.1"/>
    </source>
</evidence>
<gene>
    <name evidence="1" type="ORF">E5676_scaffold227G00250</name>
</gene>
<dbReference type="AlphaFoldDB" id="A0A5D3CL89"/>
<evidence type="ECO:0000313" key="2">
    <source>
        <dbReference type="Proteomes" id="UP000321947"/>
    </source>
</evidence>
<proteinExistence type="predicted"/>
<dbReference type="EMBL" id="SSTD01010878">
    <property type="protein sequence ID" value="TYK11186.1"/>
    <property type="molecule type" value="Genomic_DNA"/>
</dbReference>
<sequence length="233" mass="26857">MSHVRILVRYGGAWDEGRKYEGSVLKGIIVSKEITHKDLQDELYDLAEVDSIEFDIKIRCIYEIKVENEAPPFELSNDRDLKFFLSENPLEVPLYVSFEPRSNQSKKVLNKYYNSVSRSNKVHSLNPHPPIAMDTLDENEIDINEVQVGLCDNMIGTTSAIWESYNSYDSKDDTFTRKSVEMNNESFDIPQQRDALTKDCKGKAKVHYISSSRKLKIKEVIGPKKALQVRSWM</sequence>
<comment type="caution">
    <text evidence="1">The sequence shown here is derived from an EMBL/GenBank/DDBJ whole genome shotgun (WGS) entry which is preliminary data.</text>
</comment>
<dbReference type="Proteomes" id="UP000321947">
    <property type="component" value="Unassembled WGS sequence"/>
</dbReference>
<organism evidence="1 2">
    <name type="scientific">Cucumis melo var. makuwa</name>
    <name type="common">Oriental melon</name>
    <dbReference type="NCBI Taxonomy" id="1194695"/>
    <lineage>
        <taxon>Eukaryota</taxon>
        <taxon>Viridiplantae</taxon>
        <taxon>Streptophyta</taxon>
        <taxon>Embryophyta</taxon>
        <taxon>Tracheophyta</taxon>
        <taxon>Spermatophyta</taxon>
        <taxon>Magnoliopsida</taxon>
        <taxon>eudicotyledons</taxon>
        <taxon>Gunneridae</taxon>
        <taxon>Pentapetalae</taxon>
        <taxon>rosids</taxon>
        <taxon>fabids</taxon>
        <taxon>Cucurbitales</taxon>
        <taxon>Cucurbitaceae</taxon>
        <taxon>Benincaseae</taxon>
        <taxon>Cucumis</taxon>
    </lineage>
</organism>
<name>A0A5D3CL89_CUCMM</name>
<accession>A0A5D3CL89</accession>
<protein>
    <submittedName>
        <fullName evidence="1">MuDRA-like transposase</fullName>
    </submittedName>
</protein>